<feature type="compositionally biased region" description="Basic and acidic residues" evidence="1">
    <location>
        <begin position="274"/>
        <end position="283"/>
    </location>
</feature>
<feature type="compositionally biased region" description="Basic and acidic residues" evidence="1">
    <location>
        <begin position="105"/>
        <end position="120"/>
    </location>
</feature>
<evidence type="ECO:0000256" key="1">
    <source>
        <dbReference type="SAM" id="MobiDB-lite"/>
    </source>
</evidence>
<feature type="region of interest" description="Disordered" evidence="1">
    <location>
        <begin position="483"/>
        <end position="537"/>
    </location>
</feature>
<reference evidence="3" key="1">
    <citation type="journal article" date="2012" name="Science">
        <title>The Paleozoic origin of enzymatic lignin decomposition reconstructed from 31 fungal genomes.</title>
        <authorList>
            <person name="Floudas D."/>
            <person name="Binder M."/>
            <person name="Riley R."/>
            <person name="Barry K."/>
            <person name="Blanchette R.A."/>
            <person name="Henrissat B."/>
            <person name="Martinez A.T."/>
            <person name="Otillar R."/>
            <person name="Spatafora J.W."/>
            <person name="Yadav J.S."/>
            <person name="Aerts A."/>
            <person name="Benoit I."/>
            <person name="Boyd A."/>
            <person name="Carlson A."/>
            <person name="Copeland A."/>
            <person name="Coutinho P.M."/>
            <person name="de Vries R.P."/>
            <person name="Ferreira P."/>
            <person name="Findley K."/>
            <person name="Foster B."/>
            <person name="Gaskell J."/>
            <person name="Glotzer D."/>
            <person name="Gorecki P."/>
            <person name="Heitman J."/>
            <person name="Hesse C."/>
            <person name="Hori C."/>
            <person name="Igarashi K."/>
            <person name="Jurgens J.A."/>
            <person name="Kallen N."/>
            <person name="Kersten P."/>
            <person name="Kohler A."/>
            <person name="Kuees U."/>
            <person name="Kumar T.K.A."/>
            <person name="Kuo A."/>
            <person name="LaButti K."/>
            <person name="Larrondo L.F."/>
            <person name="Lindquist E."/>
            <person name="Ling A."/>
            <person name="Lombard V."/>
            <person name="Lucas S."/>
            <person name="Lundell T."/>
            <person name="Martin R."/>
            <person name="McLaughlin D.J."/>
            <person name="Morgenstern I."/>
            <person name="Morin E."/>
            <person name="Murat C."/>
            <person name="Nagy L.G."/>
            <person name="Nolan M."/>
            <person name="Ohm R.A."/>
            <person name="Patyshakuliyeva A."/>
            <person name="Rokas A."/>
            <person name="Ruiz-Duenas F.J."/>
            <person name="Sabat G."/>
            <person name="Salamov A."/>
            <person name="Samejima M."/>
            <person name="Schmutz J."/>
            <person name="Slot J.C."/>
            <person name="St John F."/>
            <person name="Stenlid J."/>
            <person name="Sun H."/>
            <person name="Sun S."/>
            <person name="Syed K."/>
            <person name="Tsang A."/>
            <person name="Wiebenga A."/>
            <person name="Young D."/>
            <person name="Pisabarro A."/>
            <person name="Eastwood D.C."/>
            <person name="Martin F."/>
            <person name="Cullen D."/>
            <person name="Grigoriev I.V."/>
            <person name="Hibbett D.S."/>
        </authorList>
    </citation>
    <scope>NUCLEOTIDE SEQUENCE [LARGE SCALE GENOMIC DNA]</scope>
    <source>
        <strain evidence="3">RWD-64-598 SS2</strain>
    </source>
</reference>
<feature type="compositionally biased region" description="Polar residues" evidence="1">
    <location>
        <begin position="236"/>
        <end position="247"/>
    </location>
</feature>
<dbReference type="OrthoDB" id="2678783at2759"/>
<evidence type="ECO:0000313" key="2">
    <source>
        <dbReference type="EMBL" id="EIW76872.1"/>
    </source>
</evidence>
<feature type="compositionally biased region" description="Low complexity" evidence="1">
    <location>
        <begin position="71"/>
        <end position="89"/>
    </location>
</feature>
<evidence type="ECO:0000313" key="3">
    <source>
        <dbReference type="Proteomes" id="UP000053558"/>
    </source>
</evidence>
<feature type="compositionally biased region" description="Low complexity" evidence="1">
    <location>
        <begin position="858"/>
        <end position="867"/>
    </location>
</feature>
<dbReference type="KEGG" id="cput:CONPUDRAFT_158024"/>
<feature type="region of interest" description="Disordered" evidence="1">
    <location>
        <begin position="818"/>
        <end position="879"/>
    </location>
</feature>
<feature type="region of interest" description="Disordered" evidence="1">
    <location>
        <begin position="34"/>
        <end position="146"/>
    </location>
</feature>
<dbReference type="AlphaFoldDB" id="A0A5M3MC97"/>
<dbReference type="EMBL" id="JH711585">
    <property type="protein sequence ID" value="EIW76872.1"/>
    <property type="molecule type" value="Genomic_DNA"/>
</dbReference>
<protein>
    <submittedName>
        <fullName evidence="2">Uncharacterized protein</fullName>
    </submittedName>
</protein>
<feature type="compositionally biased region" description="Basic and acidic residues" evidence="1">
    <location>
        <begin position="34"/>
        <end position="69"/>
    </location>
</feature>
<keyword evidence="3" id="KW-1185">Reference proteome</keyword>
<feature type="compositionally biased region" description="Acidic residues" evidence="1">
    <location>
        <begin position="134"/>
        <end position="143"/>
    </location>
</feature>
<feature type="compositionally biased region" description="Acidic residues" evidence="1">
    <location>
        <begin position="327"/>
        <end position="391"/>
    </location>
</feature>
<feature type="compositionally biased region" description="Acidic residues" evidence="1">
    <location>
        <begin position="824"/>
        <end position="847"/>
    </location>
</feature>
<feature type="compositionally biased region" description="Basic and acidic residues" evidence="1">
    <location>
        <begin position="484"/>
        <end position="510"/>
    </location>
</feature>
<dbReference type="RefSeq" id="XP_007773191.1">
    <property type="nucleotide sequence ID" value="XM_007775001.1"/>
</dbReference>
<organism evidence="2 3">
    <name type="scientific">Coniophora puteana (strain RWD-64-598)</name>
    <name type="common">Brown rot fungus</name>
    <dbReference type="NCBI Taxonomy" id="741705"/>
    <lineage>
        <taxon>Eukaryota</taxon>
        <taxon>Fungi</taxon>
        <taxon>Dikarya</taxon>
        <taxon>Basidiomycota</taxon>
        <taxon>Agaricomycotina</taxon>
        <taxon>Agaricomycetes</taxon>
        <taxon>Agaricomycetidae</taxon>
        <taxon>Boletales</taxon>
        <taxon>Coniophorineae</taxon>
        <taxon>Coniophoraceae</taxon>
        <taxon>Coniophora</taxon>
    </lineage>
</organism>
<feature type="compositionally biased region" description="Basic and acidic residues" evidence="1">
    <location>
        <begin position="848"/>
        <end position="857"/>
    </location>
</feature>
<feature type="compositionally biased region" description="Basic and acidic residues" evidence="1">
    <location>
        <begin position="518"/>
        <end position="528"/>
    </location>
</feature>
<proteinExistence type="predicted"/>
<feature type="region of interest" description="Disordered" evidence="1">
    <location>
        <begin position="1"/>
        <end position="21"/>
    </location>
</feature>
<comment type="caution">
    <text evidence="2">The sequence shown here is derived from an EMBL/GenBank/DDBJ whole genome shotgun (WGS) entry which is preliminary data.</text>
</comment>
<dbReference type="GeneID" id="19203857"/>
<gene>
    <name evidence="2" type="ORF">CONPUDRAFT_158024</name>
</gene>
<sequence length="879" mass="95314">MASRMTTRTANANKHPGDLLKALDRRTAEEIKLEKERKQAEKDKKQADRNRTISRLAELENKVAAEHAKKATSAPKAPTKAKTTVKAAKQVSLPAGDSCAGSTAKAEKKAKGKAKSETTTKKGRRGKTSKAAPIEEDVEDDDSDKSLTDAEVMTVVTKSVADRAVIRKCVDDKRFQKPVPTLAGVSANGGTDADEPIEPVSFKISINKWSKGVRAQGPPDSTSVTSSRHRSHKSSALNSTKSSTLVGSTRAKAKPQASPVDELGDAGLSDDDQVNLRRERESFGDVTAAAVRKAKNVHVFETPPSPPPLVHAPPAKKVSKKRLRVESDDDSSDSDSDAMDVDTSEDDNDQDAIIEDTTIEDAAIEDAAIEDAAIEDAAIEDDAIEDDAVEDATDKDAAAPNTADEDAATEDNTDKDAAAEGTADSAQAADEGGVGEGAGDEFPISDIWDSRYFPSDDNTMPQGQHLRVIEDYSDDEPDVVITDVEVRPSKPVKSEPKSESRPLKRVKTEQTEPQLTSAKEDGSETKEKASKKRKNKAPRKNELLPAYCLERNRWARAFIPTFLRWLACQKKLWGPSNSKILDALRLIWQAVYNVDMPPEQDAINGPAFTICKQRANEWHSNFGSTAIAALNKSFVELGMYGSDDSAKARIRYAKGLLAGNAFLYEDIVDGKPRHTFRGQLYLITLATHYGAIRGAIEVPKLKLPTPYTPWGAMTLCCTAAERACTLAATGKLGDMKKVFDGLIKHEKSGAQGSAIKKAKALFAAHGGLKQMNERTGRMSTTLSNFSEANCKNSTDMFWKSVKGSNALLLSEAFIASAPYAPSPDAEESDDDSEDEDEEDEDEREEVDDPRANLDITKKVAAAKKAAAQRARNGRTRKRG</sequence>
<feature type="compositionally biased region" description="Acidic residues" evidence="1">
    <location>
        <begin position="262"/>
        <end position="273"/>
    </location>
</feature>
<feature type="compositionally biased region" description="Polar residues" evidence="1">
    <location>
        <begin position="1"/>
        <end position="12"/>
    </location>
</feature>
<dbReference type="OMA" id="QRANEWH"/>
<dbReference type="Proteomes" id="UP000053558">
    <property type="component" value="Unassembled WGS sequence"/>
</dbReference>
<accession>A0A5M3MC97</accession>
<name>A0A5M3MC97_CONPW</name>
<feature type="region of interest" description="Disordered" evidence="1">
    <location>
        <begin position="209"/>
        <end position="464"/>
    </location>
</feature>